<evidence type="ECO:0000313" key="2">
    <source>
        <dbReference type="EMBL" id="EAY12190.1"/>
    </source>
</evidence>
<gene>
    <name evidence="2" type="ORF">TVAG_003960</name>
</gene>
<feature type="domain" description="MAGE" evidence="1">
    <location>
        <begin position="19"/>
        <end position="191"/>
    </location>
</feature>
<keyword evidence="3" id="KW-1185">Reference proteome</keyword>
<dbReference type="Gene3D" id="1.10.10.1210">
    <property type="entry name" value="MAGE homology domain, winged helix WH2 motif"/>
    <property type="match status" value="1"/>
</dbReference>
<evidence type="ECO:0000313" key="3">
    <source>
        <dbReference type="Proteomes" id="UP000001542"/>
    </source>
</evidence>
<reference evidence="2" key="1">
    <citation type="submission" date="2006-10" db="EMBL/GenBank/DDBJ databases">
        <authorList>
            <person name="Amadeo P."/>
            <person name="Zhao Q."/>
            <person name="Wortman J."/>
            <person name="Fraser-Liggett C."/>
            <person name="Carlton J."/>
        </authorList>
    </citation>
    <scope>NUCLEOTIDE SEQUENCE</scope>
    <source>
        <strain evidence="2">G3</strain>
    </source>
</reference>
<dbReference type="VEuPathDB" id="TrichDB:TVAG_003960"/>
<dbReference type="InParanoid" id="A2E5B0"/>
<evidence type="ECO:0000259" key="1">
    <source>
        <dbReference type="SMART" id="SM01373"/>
    </source>
</evidence>
<dbReference type="PANTHER" id="PTHR11736">
    <property type="entry name" value="MELANOMA-ASSOCIATED ANTIGEN MAGE ANTIGEN"/>
    <property type="match status" value="1"/>
</dbReference>
<name>A2E5B0_TRIV3</name>
<dbReference type="SMART" id="SM01373">
    <property type="entry name" value="MAGE"/>
    <property type="match status" value="1"/>
</dbReference>
<dbReference type="Pfam" id="PF01454">
    <property type="entry name" value="MAGE"/>
    <property type="match status" value="1"/>
</dbReference>
<dbReference type="AlphaFoldDB" id="A2E5B0"/>
<organism evidence="2 3">
    <name type="scientific">Trichomonas vaginalis (strain ATCC PRA-98 / G3)</name>
    <dbReference type="NCBI Taxonomy" id="412133"/>
    <lineage>
        <taxon>Eukaryota</taxon>
        <taxon>Metamonada</taxon>
        <taxon>Parabasalia</taxon>
        <taxon>Trichomonadida</taxon>
        <taxon>Trichomonadidae</taxon>
        <taxon>Trichomonas</taxon>
    </lineage>
</organism>
<dbReference type="Proteomes" id="UP000001542">
    <property type="component" value="Unassembled WGS sequence"/>
</dbReference>
<dbReference type="EMBL" id="DS113306">
    <property type="protein sequence ID" value="EAY12190.1"/>
    <property type="molecule type" value="Genomic_DNA"/>
</dbReference>
<dbReference type="RefSeq" id="XP_001324413.1">
    <property type="nucleotide sequence ID" value="XM_001324378.1"/>
</dbReference>
<dbReference type="InterPro" id="IPR041899">
    <property type="entry name" value="MAGE_WH2"/>
</dbReference>
<dbReference type="SMR" id="A2E5B0"/>
<dbReference type="PANTHER" id="PTHR11736:SF14">
    <property type="entry name" value="NSE3 HOMOLOG, SMC5-SMC6 COMPLEX COMPONENT"/>
    <property type="match status" value="1"/>
</dbReference>
<protein>
    <recommendedName>
        <fullName evidence="1">MAGE domain-containing protein</fullName>
    </recommendedName>
</protein>
<dbReference type="InterPro" id="IPR002190">
    <property type="entry name" value="MHD_dom"/>
</dbReference>
<proteinExistence type="predicted"/>
<dbReference type="KEGG" id="tva:4770152"/>
<reference evidence="2" key="2">
    <citation type="journal article" date="2007" name="Science">
        <title>Draft genome sequence of the sexually transmitted pathogen Trichomonas vaginalis.</title>
        <authorList>
            <person name="Carlton J.M."/>
            <person name="Hirt R.P."/>
            <person name="Silva J.C."/>
            <person name="Delcher A.L."/>
            <person name="Schatz M."/>
            <person name="Zhao Q."/>
            <person name="Wortman J.R."/>
            <person name="Bidwell S.L."/>
            <person name="Alsmark U.C.M."/>
            <person name="Besteiro S."/>
            <person name="Sicheritz-Ponten T."/>
            <person name="Noel C.J."/>
            <person name="Dacks J.B."/>
            <person name="Foster P.G."/>
            <person name="Simillion C."/>
            <person name="Van de Peer Y."/>
            <person name="Miranda-Saavedra D."/>
            <person name="Barton G.J."/>
            <person name="Westrop G.D."/>
            <person name="Mueller S."/>
            <person name="Dessi D."/>
            <person name="Fiori P.L."/>
            <person name="Ren Q."/>
            <person name="Paulsen I."/>
            <person name="Zhang H."/>
            <person name="Bastida-Corcuera F.D."/>
            <person name="Simoes-Barbosa A."/>
            <person name="Brown M.T."/>
            <person name="Hayes R.D."/>
            <person name="Mukherjee M."/>
            <person name="Okumura C.Y."/>
            <person name="Schneider R."/>
            <person name="Smith A.J."/>
            <person name="Vanacova S."/>
            <person name="Villalvazo M."/>
            <person name="Haas B.J."/>
            <person name="Pertea M."/>
            <person name="Feldblyum T.V."/>
            <person name="Utterback T.R."/>
            <person name="Shu C.L."/>
            <person name="Osoegawa K."/>
            <person name="de Jong P.J."/>
            <person name="Hrdy I."/>
            <person name="Horvathova L."/>
            <person name="Zubacova Z."/>
            <person name="Dolezal P."/>
            <person name="Malik S.B."/>
            <person name="Logsdon J.M. Jr."/>
            <person name="Henze K."/>
            <person name="Gupta A."/>
            <person name="Wang C.C."/>
            <person name="Dunne R.L."/>
            <person name="Upcroft J.A."/>
            <person name="Upcroft P."/>
            <person name="White O."/>
            <person name="Salzberg S.L."/>
            <person name="Tang P."/>
            <person name="Chiu C.-H."/>
            <person name="Lee Y.-S."/>
            <person name="Embley T.M."/>
            <person name="Coombs G.H."/>
            <person name="Mottram J.C."/>
            <person name="Tachezy J."/>
            <person name="Fraser-Liggett C.M."/>
            <person name="Johnson P.J."/>
        </authorList>
    </citation>
    <scope>NUCLEOTIDE SEQUENCE [LARGE SCALE GENOMIC DNA]</scope>
    <source>
        <strain evidence="2">G3</strain>
    </source>
</reference>
<dbReference type="GO" id="GO:0005634">
    <property type="term" value="C:nucleus"/>
    <property type="evidence" value="ECO:0000318"/>
    <property type="project" value="GO_Central"/>
</dbReference>
<dbReference type="VEuPathDB" id="TrichDB:TVAGG3_0476310"/>
<accession>A2E5B0</accession>
<dbReference type="InterPro" id="IPR037445">
    <property type="entry name" value="MAGE"/>
</dbReference>
<sequence length="209" mass="24422">MSSEDDDAESRNKIQAGRVARFFLFKNREKMSVKKAQVKGILDKSNDEKNRETNMIKTASQYLNDALGLDIVRYTKPNKKVPSDYYIIRKEEYPSEIQIPFSEAEKREFGLLAFIFFAISFNKHPITLDNIIKTIEKFEMEEAVSELGKMPNLLKKWTKEGYLTEEKLQPEQKLEYSFGPRFELEIGKERLAVLMRSIIQKHNVVEGEE</sequence>